<evidence type="ECO:0000313" key="2">
    <source>
        <dbReference type="EMBL" id="MFC3294404.1"/>
    </source>
</evidence>
<protein>
    <recommendedName>
        <fullName evidence="4">Pentapeptide MXKDX repeat protein</fullName>
    </recommendedName>
</protein>
<dbReference type="EMBL" id="JBHRUH010000050">
    <property type="protein sequence ID" value="MFC3294404.1"/>
    <property type="molecule type" value="Genomic_DNA"/>
</dbReference>
<gene>
    <name evidence="2" type="ORF">ACFOEI_20465</name>
</gene>
<dbReference type="RefSeq" id="WP_019017004.1">
    <property type="nucleotide sequence ID" value="NZ_BMXD01000004.1"/>
</dbReference>
<feature type="chain" id="PRO_5045966302" description="Pentapeptide MXKDX repeat protein" evidence="1">
    <location>
        <begin position="28"/>
        <end position="93"/>
    </location>
</feature>
<organism evidence="2 3">
    <name type="scientific">Modicisalibacter luteus</name>
    <dbReference type="NCBI Taxonomy" id="453962"/>
    <lineage>
        <taxon>Bacteria</taxon>
        <taxon>Pseudomonadati</taxon>
        <taxon>Pseudomonadota</taxon>
        <taxon>Gammaproteobacteria</taxon>
        <taxon>Oceanospirillales</taxon>
        <taxon>Halomonadaceae</taxon>
        <taxon>Modicisalibacter</taxon>
    </lineage>
</organism>
<evidence type="ECO:0000256" key="1">
    <source>
        <dbReference type="SAM" id="SignalP"/>
    </source>
</evidence>
<keyword evidence="3" id="KW-1185">Reference proteome</keyword>
<dbReference type="Proteomes" id="UP001595640">
    <property type="component" value="Unassembled WGS sequence"/>
</dbReference>
<reference evidence="3" key="1">
    <citation type="journal article" date="2019" name="Int. J. Syst. Evol. Microbiol.">
        <title>The Global Catalogue of Microorganisms (GCM) 10K type strain sequencing project: providing services to taxonomists for standard genome sequencing and annotation.</title>
        <authorList>
            <consortium name="The Broad Institute Genomics Platform"/>
            <consortium name="The Broad Institute Genome Sequencing Center for Infectious Disease"/>
            <person name="Wu L."/>
            <person name="Ma J."/>
        </authorList>
    </citation>
    <scope>NUCLEOTIDE SEQUENCE [LARGE SCALE GENOMIC DNA]</scope>
    <source>
        <strain evidence="3">KCTC 12847</strain>
    </source>
</reference>
<comment type="caution">
    <text evidence="2">The sequence shown here is derived from an EMBL/GenBank/DDBJ whole genome shotgun (WGS) entry which is preliminary data.</text>
</comment>
<sequence>MMRKLRNAMFTVAVVSVGAFGAGSLFAQEEAKDKVQSNDMHGHMMGEGGMMSEGGMHGNMMGMMGQMHSMMEKCNAMMDTMQKSQAEGAKTSA</sequence>
<evidence type="ECO:0000313" key="3">
    <source>
        <dbReference type="Proteomes" id="UP001595640"/>
    </source>
</evidence>
<accession>A0ABV7M6W5</accession>
<evidence type="ECO:0008006" key="4">
    <source>
        <dbReference type="Google" id="ProtNLM"/>
    </source>
</evidence>
<name>A0ABV7M6W5_9GAMM</name>
<keyword evidence="1" id="KW-0732">Signal</keyword>
<feature type="signal peptide" evidence="1">
    <location>
        <begin position="1"/>
        <end position="27"/>
    </location>
</feature>
<proteinExistence type="predicted"/>